<organism evidence="2 3">
    <name type="scientific">Trichococcus pasteurii</name>
    <dbReference type="NCBI Taxonomy" id="43064"/>
    <lineage>
        <taxon>Bacteria</taxon>
        <taxon>Bacillati</taxon>
        <taxon>Bacillota</taxon>
        <taxon>Bacilli</taxon>
        <taxon>Lactobacillales</taxon>
        <taxon>Carnobacteriaceae</taxon>
        <taxon>Trichococcus</taxon>
    </lineage>
</organism>
<evidence type="ECO:0000256" key="1">
    <source>
        <dbReference type="SAM" id="Phobius"/>
    </source>
</evidence>
<dbReference type="STRING" id="43064.SAMN04488086_11468"/>
<dbReference type="AlphaFoldDB" id="A0A1W1IH67"/>
<reference evidence="3" key="1">
    <citation type="submission" date="2016-04" db="EMBL/GenBank/DDBJ databases">
        <authorList>
            <person name="Strepis N."/>
        </authorList>
    </citation>
    <scope>NUCLEOTIDE SEQUENCE [LARGE SCALE GENOMIC DNA]</scope>
</reference>
<dbReference type="Proteomes" id="UP000195985">
    <property type="component" value="Unassembled WGS sequence"/>
</dbReference>
<keyword evidence="1" id="KW-1133">Transmembrane helix</keyword>
<evidence type="ECO:0000313" key="3">
    <source>
        <dbReference type="Proteomes" id="UP000195985"/>
    </source>
</evidence>
<feature type="transmembrane region" description="Helical" evidence="1">
    <location>
        <begin position="7"/>
        <end position="24"/>
    </location>
</feature>
<keyword evidence="1" id="KW-0472">Membrane</keyword>
<keyword evidence="1" id="KW-0812">Transmembrane</keyword>
<dbReference type="OrthoDB" id="2166287at2"/>
<accession>A0A1W1IH67</accession>
<dbReference type="RefSeq" id="WP_086943033.1">
    <property type="nucleotide sequence ID" value="NZ_FONM01000014.1"/>
</dbReference>
<evidence type="ECO:0000313" key="2">
    <source>
        <dbReference type="EMBL" id="SLM52261.1"/>
    </source>
</evidence>
<feature type="transmembrane region" description="Helical" evidence="1">
    <location>
        <begin position="54"/>
        <end position="74"/>
    </location>
</feature>
<dbReference type="EMBL" id="FWEY01000005">
    <property type="protein sequence ID" value="SLM52261.1"/>
    <property type="molecule type" value="Genomic_DNA"/>
</dbReference>
<feature type="transmembrane region" description="Helical" evidence="1">
    <location>
        <begin position="30"/>
        <end position="47"/>
    </location>
</feature>
<gene>
    <name evidence="2" type="ORF">TPAS_1955</name>
</gene>
<keyword evidence="3" id="KW-1185">Reference proteome</keyword>
<proteinExistence type="predicted"/>
<name>A0A1W1IH67_9LACT</name>
<protein>
    <submittedName>
        <fullName evidence="2">Uncharacterized protein</fullName>
    </submittedName>
</protein>
<sequence>MITNKSNLFAYVFACTALIGAVQYPNVPLFWWFVIGLGSALLFVYSRKATEKKLVSLSIDVFNLVVLAILVNILPSHIGLLLNAIVLLILFLLLFAKSKIESSRETRNTQNQG</sequence>
<feature type="transmembrane region" description="Helical" evidence="1">
    <location>
        <begin position="80"/>
        <end position="96"/>
    </location>
</feature>